<reference evidence="3" key="1">
    <citation type="submission" date="2022-11" db="EMBL/GenBank/DDBJ databases">
        <title>Minimal conservation of predation-associated metabolite biosynthetic gene clusters underscores biosynthetic potential of Myxococcota including descriptions for ten novel species: Archangium lansinium sp. nov., Myxococcus landrumus sp. nov., Nannocystis bai.</title>
        <authorList>
            <person name="Ahearne A."/>
            <person name="Stevens C."/>
            <person name="Dowd S."/>
        </authorList>
    </citation>
    <scope>NUCLEOTIDE SEQUENCE</scope>
    <source>
        <strain evidence="3">Fl3</strain>
    </source>
</reference>
<evidence type="ECO:0000256" key="1">
    <source>
        <dbReference type="ARBA" id="ARBA00022729"/>
    </source>
</evidence>
<dbReference type="Pfam" id="PF13517">
    <property type="entry name" value="FG-GAP_3"/>
    <property type="match status" value="2"/>
</dbReference>
<proteinExistence type="predicted"/>
<dbReference type="PROSITE" id="PS51257">
    <property type="entry name" value="PROKAR_LIPOPROTEIN"/>
    <property type="match status" value="1"/>
</dbReference>
<dbReference type="EMBL" id="CP114040">
    <property type="protein sequence ID" value="WAS97424.1"/>
    <property type="molecule type" value="Genomic_DNA"/>
</dbReference>
<feature type="compositionally biased region" description="Low complexity" evidence="2">
    <location>
        <begin position="49"/>
        <end position="69"/>
    </location>
</feature>
<keyword evidence="1" id="KW-0732">Signal</keyword>
<evidence type="ECO:0000256" key="2">
    <source>
        <dbReference type="SAM" id="MobiDB-lite"/>
    </source>
</evidence>
<evidence type="ECO:0000313" key="4">
    <source>
        <dbReference type="Proteomes" id="UP001164459"/>
    </source>
</evidence>
<dbReference type="Proteomes" id="UP001164459">
    <property type="component" value="Chromosome"/>
</dbReference>
<dbReference type="InterPro" id="IPR013517">
    <property type="entry name" value="FG-GAP"/>
</dbReference>
<keyword evidence="4" id="KW-1185">Reference proteome</keyword>
<organism evidence="3 4">
    <name type="scientific">Nannocystis punicea</name>
    <dbReference type="NCBI Taxonomy" id="2995304"/>
    <lineage>
        <taxon>Bacteria</taxon>
        <taxon>Pseudomonadati</taxon>
        <taxon>Myxococcota</taxon>
        <taxon>Polyangia</taxon>
        <taxon>Nannocystales</taxon>
        <taxon>Nannocystaceae</taxon>
        <taxon>Nannocystis</taxon>
    </lineage>
</organism>
<accession>A0ABY7HDR7</accession>
<evidence type="ECO:0000313" key="3">
    <source>
        <dbReference type="EMBL" id="WAS97424.1"/>
    </source>
</evidence>
<feature type="compositionally biased region" description="Low complexity" evidence="2">
    <location>
        <begin position="79"/>
        <end position="98"/>
    </location>
</feature>
<feature type="compositionally biased region" description="Gly residues" evidence="2">
    <location>
        <begin position="35"/>
        <end position="45"/>
    </location>
</feature>
<dbReference type="Gene3D" id="2.130.10.130">
    <property type="entry name" value="Integrin alpha, N-terminal"/>
    <property type="match status" value="1"/>
</dbReference>
<name>A0ABY7HDR7_9BACT</name>
<dbReference type="InterPro" id="IPR028994">
    <property type="entry name" value="Integrin_alpha_N"/>
</dbReference>
<feature type="region of interest" description="Disordered" evidence="2">
    <location>
        <begin position="16"/>
        <end position="99"/>
    </location>
</feature>
<gene>
    <name evidence="3" type="ORF">O0S08_14855</name>
</gene>
<dbReference type="SUPFAM" id="SSF69318">
    <property type="entry name" value="Integrin alpha N-terminal domain"/>
    <property type="match status" value="1"/>
</dbReference>
<sequence length="477" mass="47966">MRRWFGLGVGVVVACGPTPPPESDTDGGSSSAATTGGGSMTGGGPTSPQPSTDPTITTAAPPTTGAVTTEIDPPTTGLETATEPPTTSNTSTTGTTGEECVDASGCPPGQVCIAGACVGVAEVPSCDVPSVVTTIVPLMHLPTSLVAADLDSDGDVDIAVGAPAISVIEVLFNTGVKDFVTSELIALVPATGDLQLAAGDLDVDGDTDLAIAQEVASDVNVLVGEAGLWTVKPKLDAQSGTRRVWFADVDINGSVGGDLVTIGESSPTIGTWIGDGFGNYQAGPSFDLPVSLAVSVVDASGDALSDLVGPTSLDGFTTVRVFSRIDGAGFEEQATLTAGGTVISQALAGELDNVVSREIVALTQDDVGGLVAVWRAPQPGQWEAAPLLARAPARFTGGLLADVNDDTLLDLVVVGEQATVSVMFGGGDGSFFCEHTFELLAPAPRELLAVGDVDGDGRLEIVAGAPDLKEIQVIATL</sequence>
<dbReference type="RefSeq" id="WP_269039793.1">
    <property type="nucleotide sequence ID" value="NZ_CP114040.1"/>
</dbReference>
<dbReference type="PANTHER" id="PTHR46580">
    <property type="entry name" value="SENSOR KINASE-RELATED"/>
    <property type="match status" value="1"/>
</dbReference>
<protein>
    <submittedName>
        <fullName evidence="3">VCBS repeat-containing protein</fullName>
    </submittedName>
</protein>